<sequence length="190" mass="22080">MKKQSEITAQTRRNLVDAFWALYCEKRIEKITVKDITQKAGYNRGTFYEYFADVYDVLEQLEESLIPTIHELPPISIPNQNIGVPLDMFMTLYEQNSKYYSVLLGDNGDPAFASKLKNSTKPVIRQVFLENYNVDSVEFDFILEFVLSAMIGIMSYWFSQDKILPAENLVLLMYDLMENGVMKRIQSKKI</sequence>
<dbReference type="Pfam" id="PF14278">
    <property type="entry name" value="TetR_C_8"/>
    <property type="match status" value="1"/>
</dbReference>
<organism evidence="4 5">
    <name type="scientific">Clostridium fungisolvens</name>
    <dbReference type="NCBI Taxonomy" id="1604897"/>
    <lineage>
        <taxon>Bacteria</taxon>
        <taxon>Bacillati</taxon>
        <taxon>Bacillota</taxon>
        <taxon>Clostridia</taxon>
        <taxon>Eubacteriales</taxon>
        <taxon>Clostridiaceae</taxon>
        <taxon>Clostridium</taxon>
    </lineage>
</organism>
<dbReference type="Proteomes" id="UP000580568">
    <property type="component" value="Unassembled WGS sequence"/>
</dbReference>
<evidence type="ECO:0000259" key="3">
    <source>
        <dbReference type="PROSITE" id="PS50977"/>
    </source>
</evidence>
<feature type="DNA-binding region" description="H-T-H motif" evidence="2">
    <location>
        <begin position="32"/>
        <end position="51"/>
    </location>
</feature>
<dbReference type="SUPFAM" id="SSF46689">
    <property type="entry name" value="Homeodomain-like"/>
    <property type="match status" value="1"/>
</dbReference>
<keyword evidence="1 2" id="KW-0238">DNA-binding</keyword>
<dbReference type="AlphaFoldDB" id="A0A6V8SFS8"/>
<dbReference type="EMBL" id="BLZR01000001">
    <property type="protein sequence ID" value="GFP75566.1"/>
    <property type="molecule type" value="Genomic_DNA"/>
</dbReference>
<dbReference type="InterPro" id="IPR039532">
    <property type="entry name" value="TetR_C_Firmicutes"/>
</dbReference>
<evidence type="ECO:0000313" key="5">
    <source>
        <dbReference type="Proteomes" id="UP000580568"/>
    </source>
</evidence>
<dbReference type="GO" id="GO:0003677">
    <property type="term" value="F:DNA binding"/>
    <property type="evidence" value="ECO:0007669"/>
    <property type="project" value="UniProtKB-UniRule"/>
</dbReference>
<dbReference type="PROSITE" id="PS50977">
    <property type="entry name" value="HTH_TETR_2"/>
    <property type="match status" value="1"/>
</dbReference>
<evidence type="ECO:0000256" key="1">
    <source>
        <dbReference type="ARBA" id="ARBA00023125"/>
    </source>
</evidence>
<dbReference type="InterPro" id="IPR050624">
    <property type="entry name" value="HTH-type_Tx_Regulator"/>
</dbReference>
<dbReference type="PANTHER" id="PTHR43479:SF7">
    <property type="entry name" value="TETR-FAMILY TRANSCRIPTIONAL REGULATOR"/>
    <property type="match status" value="1"/>
</dbReference>
<accession>A0A6V8SFS8</accession>
<dbReference type="InterPro" id="IPR001647">
    <property type="entry name" value="HTH_TetR"/>
</dbReference>
<protein>
    <recommendedName>
        <fullName evidence="3">HTH tetR-type domain-containing protein</fullName>
    </recommendedName>
</protein>
<comment type="caution">
    <text evidence="4">The sequence shown here is derived from an EMBL/GenBank/DDBJ whole genome shotgun (WGS) entry which is preliminary data.</text>
</comment>
<evidence type="ECO:0000256" key="2">
    <source>
        <dbReference type="PROSITE-ProRule" id="PRU00335"/>
    </source>
</evidence>
<gene>
    <name evidence="4" type="ORF">bsdtw1_01651</name>
</gene>
<feature type="domain" description="HTH tetR-type" evidence="3">
    <location>
        <begin position="9"/>
        <end position="69"/>
    </location>
</feature>
<dbReference type="InterPro" id="IPR009057">
    <property type="entry name" value="Homeodomain-like_sf"/>
</dbReference>
<dbReference type="RefSeq" id="WP_183277063.1">
    <property type="nucleotide sequence ID" value="NZ_BLZR01000001.1"/>
</dbReference>
<name>A0A6V8SFS8_9CLOT</name>
<proteinExistence type="predicted"/>
<dbReference type="Gene3D" id="1.10.357.10">
    <property type="entry name" value="Tetracycline Repressor, domain 2"/>
    <property type="match status" value="1"/>
</dbReference>
<keyword evidence="5" id="KW-1185">Reference proteome</keyword>
<evidence type="ECO:0000313" key="4">
    <source>
        <dbReference type="EMBL" id="GFP75566.1"/>
    </source>
</evidence>
<dbReference type="PANTHER" id="PTHR43479">
    <property type="entry name" value="ACREF/ENVCD OPERON REPRESSOR-RELATED"/>
    <property type="match status" value="1"/>
</dbReference>
<reference evidence="4 5" key="1">
    <citation type="submission" date="2020-07" db="EMBL/GenBank/DDBJ databases">
        <title>A new beta-1,3-glucan-decomposing anaerobic bacterium isolated from anoxic soil subjected to biological soil disinfestation.</title>
        <authorList>
            <person name="Ueki A."/>
            <person name="Tonouchi A."/>
        </authorList>
    </citation>
    <scope>NUCLEOTIDE SEQUENCE [LARGE SCALE GENOMIC DNA]</scope>
    <source>
        <strain evidence="4 5">TW1</strain>
    </source>
</reference>